<accession>A0A813HKE1</accession>
<dbReference type="InterPro" id="IPR036383">
    <property type="entry name" value="TSP1_rpt_sf"/>
</dbReference>
<dbReference type="Pfam" id="PF00090">
    <property type="entry name" value="TSP_1"/>
    <property type="match status" value="2"/>
</dbReference>
<dbReference type="Gene3D" id="2.20.100.10">
    <property type="entry name" value="Thrombospondin type-1 (TSP1) repeat"/>
    <property type="match status" value="1"/>
</dbReference>
<gene>
    <name evidence="1" type="ORF">PGLA1383_LOCUS53213</name>
</gene>
<dbReference type="Proteomes" id="UP000654075">
    <property type="component" value="Unassembled WGS sequence"/>
</dbReference>
<evidence type="ECO:0008006" key="3">
    <source>
        <dbReference type="Google" id="ProtNLM"/>
    </source>
</evidence>
<evidence type="ECO:0000313" key="2">
    <source>
        <dbReference type="Proteomes" id="UP000654075"/>
    </source>
</evidence>
<comment type="caution">
    <text evidence="1">The sequence shown here is derived from an EMBL/GenBank/DDBJ whole genome shotgun (WGS) entry which is preliminary data.</text>
</comment>
<keyword evidence="2" id="KW-1185">Reference proteome</keyword>
<feature type="non-terminal residue" evidence="1">
    <location>
        <position position="1"/>
    </location>
</feature>
<dbReference type="PROSITE" id="PS50092">
    <property type="entry name" value="TSP1"/>
    <property type="match status" value="1"/>
</dbReference>
<evidence type="ECO:0000313" key="1">
    <source>
        <dbReference type="EMBL" id="CAE8637915.1"/>
    </source>
</evidence>
<dbReference type="AlphaFoldDB" id="A0A813HKE1"/>
<sequence length="135" mass="14259">MAAKARKQASYHSQGKGFEVIPSQVRDALGGDSCPSAASPERVRTVDCIVAICESSCAGSSYGDWKAWGACSAACGASQRTRQRTGQAGCDDTEQVQACSKPACPRKCESFLWQNVGQCSATCGLGAQLQQRNFQ</sequence>
<proteinExistence type="predicted"/>
<protein>
    <recommendedName>
        <fullName evidence="3">Spondin-like TSP1 domain-containing protein</fullName>
    </recommendedName>
</protein>
<name>A0A813HKE1_POLGL</name>
<dbReference type="InterPro" id="IPR000884">
    <property type="entry name" value="TSP1_rpt"/>
</dbReference>
<dbReference type="SUPFAM" id="SSF82895">
    <property type="entry name" value="TSP-1 type 1 repeat"/>
    <property type="match status" value="2"/>
</dbReference>
<dbReference type="EMBL" id="CAJNNV010031805">
    <property type="protein sequence ID" value="CAE8637915.1"/>
    <property type="molecule type" value="Genomic_DNA"/>
</dbReference>
<reference evidence="1" key="1">
    <citation type="submission" date="2021-02" db="EMBL/GenBank/DDBJ databases">
        <authorList>
            <person name="Dougan E. K."/>
            <person name="Rhodes N."/>
            <person name="Thang M."/>
            <person name="Chan C."/>
        </authorList>
    </citation>
    <scope>NUCLEOTIDE SEQUENCE</scope>
</reference>
<dbReference type="SMART" id="SM00209">
    <property type="entry name" value="TSP1"/>
    <property type="match status" value="1"/>
</dbReference>
<organism evidence="1 2">
    <name type="scientific">Polarella glacialis</name>
    <name type="common">Dinoflagellate</name>
    <dbReference type="NCBI Taxonomy" id="89957"/>
    <lineage>
        <taxon>Eukaryota</taxon>
        <taxon>Sar</taxon>
        <taxon>Alveolata</taxon>
        <taxon>Dinophyceae</taxon>
        <taxon>Suessiales</taxon>
        <taxon>Suessiaceae</taxon>
        <taxon>Polarella</taxon>
    </lineage>
</organism>